<protein>
    <recommendedName>
        <fullName evidence="3">HPr domain-containing protein</fullName>
    </recommendedName>
</protein>
<evidence type="ECO:0000313" key="2">
    <source>
        <dbReference type="Proteomes" id="UP000239663"/>
    </source>
</evidence>
<reference evidence="1 2" key="1">
    <citation type="submission" date="2017-12" db="EMBL/GenBank/DDBJ databases">
        <title>Taxonomic description and draft genome of Pradoshia cofamensis Gen. nov., sp. nov., a thermotolerant bacillale isolated from anterior gut of earthworm Eisenia fetida.</title>
        <authorList>
            <person name="Saha T."/>
            <person name="Chakraborty R."/>
        </authorList>
    </citation>
    <scope>NUCLEOTIDE SEQUENCE [LARGE SCALE GENOMIC DNA]</scope>
    <source>
        <strain evidence="1 2">EAG3</strain>
    </source>
</reference>
<proteinExistence type="predicted"/>
<dbReference type="EMBL" id="PKOZ01000004">
    <property type="protein sequence ID" value="PQD95552.1"/>
    <property type="molecule type" value="Genomic_DNA"/>
</dbReference>
<dbReference type="AlphaFoldDB" id="A0A2S7N0E3"/>
<dbReference type="Gene3D" id="3.30.1340.10">
    <property type="entry name" value="HPr-like"/>
    <property type="match status" value="1"/>
</dbReference>
<accession>A0A2S7N0E3</accession>
<keyword evidence="2" id="KW-1185">Reference proteome</keyword>
<dbReference type="InterPro" id="IPR035895">
    <property type="entry name" value="HPr-like_sf"/>
</dbReference>
<dbReference type="SUPFAM" id="SSF55594">
    <property type="entry name" value="HPr-like"/>
    <property type="match status" value="1"/>
</dbReference>
<gene>
    <name evidence="1" type="ORF">CYL18_09725</name>
</gene>
<sequence>MLYYKTISFHPIQFFLNYFRVHMIKYKKYKGMVKEMKKIESVSSILPINDTITLKQLMCISDYAKSYSGSIKIVRGRQEINMTNIPALTAFFLTIRKGSNVSIHVNGPNVQSAINQIREVCISGNTDYVTFSNSKESLI</sequence>
<name>A0A2S7N0E3_9BACI</name>
<comment type="caution">
    <text evidence="1">The sequence shown here is derived from an EMBL/GenBank/DDBJ whole genome shotgun (WGS) entry which is preliminary data.</text>
</comment>
<dbReference type="Proteomes" id="UP000239663">
    <property type="component" value="Unassembled WGS sequence"/>
</dbReference>
<organism evidence="1 2">
    <name type="scientific">Pradoshia eiseniae</name>
    <dbReference type="NCBI Taxonomy" id="2064768"/>
    <lineage>
        <taxon>Bacteria</taxon>
        <taxon>Bacillati</taxon>
        <taxon>Bacillota</taxon>
        <taxon>Bacilli</taxon>
        <taxon>Bacillales</taxon>
        <taxon>Bacillaceae</taxon>
        <taxon>Pradoshia</taxon>
    </lineage>
</organism>
<evidence type="ECO:0008006" key="3">
    <source>
        <dbReference type="Google" id="ProtNLM"/>
    </source>
</evidence>
<evidence type="ECO:0000313" key="1">
    <source>
        <dbReference type="EMBL" id="PQD95552.1"/>
    </source>
</evidence>